<protein>
    <submittedName>
        <fullName evidence="5">Histidine kinase-, DNA gyrase B-, and HSP90-like ATPase</fullName>
    </submittedName>
</protein>
<name>A0A239EJ32_9SPHN</name>
<reference evidence="6" key="1">
    <citation type="submission" date="2017-06" db="EMBL/GenBank/DDBJ databases">
        <authorList>
            <person name="Varghese N."/>
            <person name="Submissions S."/>
        </authorList>
    </citation>
    <scope>NUCLEOTIDE SEQUENCE [LARGE SCALE GENOMIC DNA]</scope>
    <source>
        <strain evidence="6">LNB2</strain>
    </source>
</reference>
<dbReference type="Gene3D" id="1.20.5.1930">
    <property type="match status" value="1"/>
</dbReference>
<dbReference type="InterPro" id="IPR011712">
    <property type="entry name" value="Sig_transdc_His_kin_sub3_dim/P"/>
</dbReference>
<dbReference type="Gene3D" id="3.30.565.10">
    <property type="entry name" value="Histidine kinase-like ATPase, C-terminal domain"/>
    <property type="match status" value="1"/>
</dbReference>
<dbReference type="Proteomes" id="UP000198281">
    <property type="component" value="Unassembled WGS sequence"/>
</dbReference>
<dbReference type="InterPro" id="IPR050482">
    <property type="entry name" value="Sensor_HK_TwoCompSys"/>
</dbReference>
<sequence length="406" mass="44488">MLQDESHPQYLPMAGTQPKPGHDFDCRGFDVKISSDPRVSGIFQFRPDLLVPHDFGGDDSLQAVIDRLPEQIALMDENWVITAVNAPWRDANIHYRQFAAVGSNFSEICAGFAKDGYAHAASILAGLRALEDGKRTQFWQPFSGWGLSAGRHFQICVSRYRIGDRVCATAACYDITELLELRRNQQTFSAQILNAQERERQRIGRELHDSTSQHLVVLSLSLMQLKQAPHDSGTERIVAEMSDALGRAQDEIRSMSYMFHPPELKEAGLADALGALLRGFAKRTGLTISYTVGPLTSMCACDAETALYRVAQEALINVHKHAFAKAVRVRLEVKGSGLRLSIRDDGVGFDGGDEAPSLGVGVPGMIARVAELGGALRIRRLTRGTSVTATVPCKQIGHAHGLKIVE</sequence>
<evidence type="ECO:0000256" key="3">
    <source>
        <dbReference type="ARBA" id="ARBA00023012"/>
    </source>
</evidence>
<dbReference type="InterPro" id="IPR003594">
    <property type="entry name" value="HATPase_dom"/>
</dbReference>
<organism evidence="5 6">
    <name type="scientific">Edaphosphingomonas laterariae</name>
    <dbReference type="NCBI Taxonomy" id="861865"/>
    <lineage>
        <taxon>Bacteria</taxon>
        <taxon>Pseudomonadati</taxon>
        <taxon>Pseudomonadota</taxon>
        <taxon>Alphaproteobacteria</taxon>
        <taxon>Sphingomonadales</taxon>
        <taxon>Rhizorhabdaceae</taxon>
        <taxon>Edaphosphingomonas</taxon>
    </lineage>
</organism>
<evidence type="ECO:0000313" key="6">
    <source>
        <dbReference type="Proteomes" id="UP000198281"/>
    </source>
</evidence>
<dbReference type="CDD" id="cd16917">
    <property type="entry name" value="HATPase_UhpB-NarQ-NarX-like"/>
    <property type="match status" value="1"/>
</dbReference>
<accession>A0A239EJ32</accession>
<dbReference type="SMART" id="SM00387">
    <property type="entry name" value="HATPase_c"/>
    <property type="match status" value="1"/>
</dbReference>
<gene>
    <name evidence="5" type="ORF">SAMN06295912_106155</name>
</gene>
<keyword evidence="2 5" id="KW-0418">Kinase</keyword>
<evidence type="ECO:0000256" key="1">
    <source>
        <dbReference type="ARBA" id="ARBA00022679"/>
    </source>
</evidence>
<dbReference type="PANTHER" id="PTHR24421">
    <property type="entry name" value="NITRATE/NITRITE SENSOR PROTEIN NARX-RELATED"/>
    <property type="match status" value="1"/>
</dbReference>
<dbReference type="Gene3D" id="3.30.450.20">
    <property type="entry name" value="PAS domain"/>
    <property type="match status" value="1"/>
</dbReference>
<dbReference type="GO" id="GO:0046983">
    <property type="term" value="F:protein dimerization activity"/>
    <property type="evidence" value="ECO:0007669"/>
    <property type="project" value="InterPro"/>
</dbReference>
<dbReference type="PANTHER" id="PTHR24421:SF58">
    <property type="entry name" value="SIGNAL TRANSDUCTION HISTIDINE-PROTEIN KINASE_PHOSPHATASE UHPB"/>
    <property type="match status" value="1"/>
</dbReference>
<keyword evidence="3" id="KW-0902">Two-component regulatory system</keyword>
<evidence type="ECO:0000313" key="5">
    <source>
        <dbReference type="EMBL" id="SNS44288.1"/>
    </source>
</evidence>
<dbReference type="GO" id="GO:0000155">
    <property type="term" value="F:phosphorelay sensor kinase activity"/>
    <property type="evidence" value="ECO:0007669"/>
    <property type="project" value="InterPro"/>
</dbReference>
<dbReference type="InterPro" id="IPR036890">
    <property type="entry name" value="HATPase_C_sf"/>
</dbReference>
<feature type="domain" description="Histidine kinase/HSP90-like ATPase" evidence="4">
    <location>
        <begin position="302"/>
        <end position="395"/>
    </location>
</feature>
<dbReference type="Pfam" id="PF07730">
    <property type="entry name" value="HisKA_3"/>
    <property type="match status" value="1"/>
</dbReference>
<evidence type="ECO:0000259" key="4">
    <source>
        <dbReference type="SMART" id="SM00387"/>
    </source>
</evidence>
<dbReference type="GO" id="GO:0016020">
    <property type="term" value="C:membrane"/>
    <property type="evidence" value="ECO:0007669"/>
    <property type="project" value="InterPro"/>
</dbReference>
<dbReference type="AlphaFoldDB" id="A0A239EJ32"/>
<evidence type="ECO:0000256" key="2">
    <source>
        <dbReference type="ARBA" id="ARBA00022777"/>
    </source>
</evidence>
<proteinExistence type="predicted"/>
<dbReference type="SUPFAM" id="SSF55874">
    <property type="entry name" value="ATPase domain of HSP90 chaperone/DNA topoisomerase II/histidine kinase"/>
    <property type="match status" value="1"/>
</dbReference>
<keyword evidence="6" id="KW-1185">Reference proteome</keyword>
<keyword evidence="1" id="KW-0808">Transferase</keyword>
<dbReference type="EMBL" id="FZOS01000006">
    <property type="protein sequence ID" value="SNS44288.1"/>
    <property type="molecule type" value="Genomic_DNA"/>
</dbReference>
<dbReference type="Pfam" id="PF02518">
    <property type="entry name" value="HATPase_c"/>
    <property type="match status" value="1"/>
</dbReference>